<proteinExistence type="predicted"/>
<sequence>MSNMYKYIGLAAILSLASISAIGQQKLYNGQIIVTPHELSQRGDSLYVNLDFELNELQVDSRRSLDLIPVIKSKTGQEKVLPAMVINGKNRHKAYRRMTKLTGAESGEYMVLRSDKSTRTVNYHLSLPYEEWMKDATLDLKEDMCGCGGEVQQVTMERMVNNVSLEKKIILEPYQVVPHLSYIKPEPEAVKQREQTGVAFLSFAVGKMDIRQEFGNNPYELSKIRTLVEGVKEDKDVKLRKILISGYASPEGALATNKRLSEGRAQALQNYLMAYYDIPRNIYLVAFGGEDWAGLAESVRKSDMDYKDDILDIIVNNASDVTRKTKLKSFRAGAPYQYMLREMYPALRRVVCRVDYDVKQFSVEEAKEVIKLRPQNLSMNEMYLVANTYEKGSNEFCEIFDTAVRLFPEDETANLNAAASALMRKDTVSAEKYLERVRSKMRIPQYENSMGVLHLLKGEYEEAEKWLKQAEQAGISEAKANLEELNRKRENILHIEGQKK</sequence>
<organism evidence="4 5">
    <name type="scientific">Bacteroides fragilis</name>
    <dbReference type="NCBI Taxonomy" id="817"/>
    <lineage>
        <taxon>Bacteria</taxon>
        <taxon>Pseudomonadati</taxon>
        <taxon>Bacteroidota</taxon>
        <taxon>Bacteroidia</taxon>
        <taxon>Bacteroidales</taxon>
        <taxon>Bacteroidaceae</taxon>
        <taxon>Bacteroides</taxon>
    </lineage>
</organism>
<feature type="domain" description="OmpA-like" evidence="3">
    <location>
        <begin position="190"/>
        <end position="316"/>
    </location>
</feature>
<dbReference type="RefSeq" id="WP_122330001.1">
    <property type="nucleotide sequence ID" value="NZ_JAQDYY010000001.1"/>
</dbReference>
<dbReference type="InterPro" id="IPR024480">
    <property type="entry name" value="DUF3868"/>
</dbReference>
<evidence type="ECO:0000313" key="4">
    <source>
        <dbReference type="EMBL" id="RHH14353.1"/>
    </source>
</evidence>
<dbReference type="SUPFAM" id="SSF48452">
    <property type="entry name" value="TPR-like"/>
    <property type="match status" value="1"/>
</dbReference>
<dbReference type="InterPro" id="IPR006665">
    <property type="entry name" value="OmpA-like"/>
</dbReference>
<dbReference type="GO" id="GO:0016020">
    <property type="term" value="C:membrane"/>
    <property type="evidence" value="ECO:0007669"/>
    <property type="project" value="UniProtKB-UniRule"/>
</dbReference>
<evidence type="ECO:0000259" key="3">
    <source>
        <dbReference type="PROSITE" id="PS51123"/>
    </source>
</evidence>
<keyword evidence="2" id="KW-0175">Coiled coil</keyword>
<dbReference type="InterPro" id="IPR011990">
    <property type="entry name" value="TPR-like_helical_dom_sf"/>
</dbReference>
<keyword evidence="1" id="KW-0472">Membrane</keyword>
<comment type="caution">
    <text evidence="4">The sequence shown here is derived from an EMBL/GenBank/DDBJ whole genome shotgun (WGS) entry which is preliminary data.</text>
</comment>
<dbReference type="SUPFAM" id="SSF103088">
    <property type="entry name" value="OmpA-like"/>
    <property type="match status" value="1"/>
</dbReference>
<name>A0A396C5L2_BACFG</name>
<dbReference type="Gene3D" id="1.25.40.10">
    <property type="entry name" value="Tetratricopeptide repeat domain"/>
    <property type="match status" value="1"/>
</dbReference>
<evidence type="ECO:0000256" key="2">
    <source>
        <dbReference type="SAM" id="Coils"/>
    </source>
</evidence>
<reference evidence="4 5" key="1">
    <citation type="submission" date="2018-08" db="EMBL/GenBank/DDBJ databases">
        <title>A genome reference for cultivated species of the human gut microbiota.</title>
        <authorList>
            <person name="Zou Y."/>
            <person name="Xue W."/>
            <person name="Luo G."/>
        </authorList>
    </citation>
    <scope>NUCLEOTIDE SEQUENCE [LARGE SCALE GENOMIC DNA]</scope>
    <source>
        <strain evidence="4 5">AM18-6</strain>
    </source>
</reference>
<dbReference type="Pfam" id="PF12984">
    <property type="entry name" value="DUF3868"/>
    <property type="match status" value="1"/>
</dbReference>
<evidence type="ECO:0000256" key="1">
    <source>
        <dbReference type="PROSITE-ProRule" id="PRU00473"/>
    </source>
</evidence>
<dbReference type="Proteomes" id="UP000266644">
    <property type="component" value="Unassembled WGS sequence"/>
</dbReference>
<dbReference type="Gene3D" id="3.30.1330.60">
    <property type="entry name" value="OmpA-like domain"/>
    <property type="match status" value="1"/>
</dbReference>
<dbReference type="InterPro" id="IPR036737">
    <property type="entry name" value="OmpA-like_sf"/>
</dbReference>
<dbReference type="EMBL" id="QRJE01000008">
    <property type="protein sequence ID" value="RHH14353.1"/>
    <property type="molecule type" value="Genomic_DNA"/>
</dbReference>
<feature type="coiled-coil region" evidence="2">
    <location>
        <begin position="453"/>
        <end position="495"/>
    </location>
</feature>
<accession>A0A396C5L2</accession>
<dbReference type="AlphaFoldDB" id="A0A396C5L2"/>
<protein>
    <submittedName>
        <fullName evidence="4">DUF3868 domain-containing protein</fullName>
    </submittedName>
</protein>
<evidence type="ECO:0000313" key="5">
    <source>
        <dbReference type="Proteomes" id="UP000266644"/>
    </source>
</evidence>
<dbReference type="PROSITE" id="PS51123">
    <property type="entry name" value="OMPA_2"/>
    <property type="match status" value="1"/>
</dbReference>
<gene>
    <name evidence="4" type="ORF">DW228_06020</name>
</gene>